<dbReference type="EMBL" id="JAGSXJ010000035">
    <property type="protein sequence ID" value="KAH6667039.1"/>
    <property type="molecule type" value="Genomic_DNA"/>
</dbReference>
<evidence type="ECO:0000313" key="2">
    <source>
        <dbReference type="EMBL" id="KAH6667039.1"/>
    </source>
</evidence>
<evidence type="ECO:0000313" key="3">
    <source>
        <dbReference type="Proteomes" id="UP000770015"/>
    </source>
</evidence>
<dbReference type="SUPFAM" id="SSF57850">
    <property type="entry name" value="RING/U-box"/>
    <property type="match status" value="1"/>
</dbReference>
<accession>A0A9P8V1P8</accession>
<dbReference type="AlphaFoldDB" id="A0A9P8V1P8"/>
<feature type="compositionally biased region" description="Basic and acidic residues" evidence="1">
    <location>
        <begin position="15"/>
        <end position="26"/>
    </location>
</feature>
<proteinExistence type="predicted"/>
<feature type="compositionally biased region" description="Low complexity" evidence="1">
    <location>
        <begin position="36"/>
        <end position="48"/>
    </location>
</feature>
<reference evidence="2" key="1">
    <citation type="journal article" date="2021" name="Nat. Commun.">
        <title>Genetic determinants of endophytism in the Arabidopsis root mycobiome.</title>
        <authorList>
            <person name="Mesny F."/>
            <person name="Miyauchi S."/>
            <person name="Thiergart T."/>
            <person name="Pickel B."/>
            <person name="Atanasova L."/>
            <person name="Karlsson M."/>
            <person name="Huettel B."/>
            <person name="Barry K.W."/>
            <person name="Haridas S."/>
            <person name="Chen C."/>
            <person name="Bauer D."/>
            <person name="Andreopoulos W."/>
            <person name="Pangilinan J."/>
            <person name="LaButti K."/>
            <person name="Riley R."/>
            <person name="Lipzen A."/>
            <person name="Clum A."/>
            <person name="Drula E."/>
            <person name="Henrissat B."/>
            <person name="Kohler A."/>
            <person name="Grigoriev I.V."/>
            <person name="Martin F.M."/>
            <person name="Hacquard S."/>
        </authorList>
    </citation>
    <scope>NUCLEOTIDE SEQUENCE</scope>
    <source>
        <strain evidence="2">MPI-SDFR-AT-0117</strain>
    </source>
</reference>
<name>A0A9P8V1P8_9PEZI</name>
<evidence type="ECO:0000256" key="1">
    <source>
        <dbReference type="SAM" id="MobiDB-lite"/>
    </source>
</evidence>
<keyword evidence="3" id="KW-1185">Reference proteome</keyword>
<dbReference type="OrthoDB" id="10576613at2759"/>
<evidence type="ECO:0008006" key="4">
    <source>
        <dbReference type="Google" id="ProtNLM"/>
    </source>
</evidence>
<dbReference type="Gene3D" id="3.30.40.10">
    <property type="entry name" value="Zinc/RING finger domain, C3HC4 (zinc finger)"/>
    <property type="match status" value="1"/>
</dbReference>
<feature type="region of interest" description="Disordered" evidence="1">
    <location>
        <begin position="15"/>
        <end position="54"/>
    </location>
</feature>
<comment type="caution">
    <text evidence="2">The sequence shown here is derived from an EMBL/GenBank/DDBJ whole genome shotgun (WGS) entry which is preliminary data.</text>
</comment>
<dbReference type="InterPro" id="IPR013083">
    <property type="entry name" value="Znf_RING/FYVE/PHD"/>
</dbReference>
<dbReference type="Proteomes" id="UP000770015">
    <property type="component" value="Unassembled WGS sequence"/>
</dbReference>
<sequence length="488" mass="56091">MVSAYPMPTIYKSAPKEKSSLRDKLKAVVGKKSGTSSSPAPCVSPSAPETRARADVDNASLWSVGSYDSIDRAKERLESPDGNDKDSSIMCIRDVRTYRCPNKDDGWVVHRLKYKILCASLAVCPKTLWERREKDYGYACPACTGGSELVQHADPGHIQITGGDYDTLNTPEGNLLDLYIGQWARFLSLVVFAGEAGSLTSAATNGRSESLEELKGYWTQMQEEDLCKEHSHEELRCSCDAQVDRDEMFRYNPASACRYNINERIRMQLMHDERFRRPDLQRLFDQVNTNQKLDLIRRMQSRTMRWVNSCKSWWHTDNHKVLKIEAYFRGTTSVLSKDEYDALDECDRVCPLCCKHYYDAPGQRDEPRSPPVQAAAVGPTILDEGDRFFKDKRFYAPFFPENSRFKTGEIPVRITRCRHVFGQRCLFNLWATKLPRGPWKCPVCRDYHELEDRGEFMPVYLGWKIESMEDEVDEGFLDNPMALMYEGF</sequence>
<organism evidence="2 3">
    <name type="scientific">Plectosphaerella plurivora</name>
    <dbReference type="NCBI Taxonomy" id="936078"/>
    <lineage>
        <taxon>Eukaryota</taxon>
        <taxon>Fungi</taxon>
        <taxon>Dikarya</taxon>
        <taxon>Ascomycota</taxon>
        <taxon>Pezizomycotina</taxon>
        <taxon>Sordariomycetes</taxon>
        <taxon>Hypocreomycetidae</taxon>
        <taxon>Glomerellales</taxon>
        <taxon>Plectosphaerellaceae</taxon>
        <taxon>Plectosphaerella</taxon>
    </lineage>
</organism>
<protein>
    <recommendedName>
        <fullName evidence="4">RING-type domain-containing protein</fullName>
    </recommendedName>
</protein>
<gene>
    <name evidence="2" type="ORF">F5X68DRAFT_249648</name>
</gene>